<dbReference type="InterPro" id="IPR023799">
    <property type="entry name" value="RbfA_dom_sf"/>
</dbReference>
<dbReference type="GO" id="GO:0030490">
    <property type="term" value="P:maturation of SSU-rRNA"/>
    <property type="evidence" value="ECO:0007669"/>
    <property type="project" value="UniProtKB-UniRule"/>
</dbReference>
<comment type="similarity">
    <text evidence="2">Belongs to the RbfA family.</text>
</comment>
<dbReference type="Pfam" id="PF02033">
    <property type="entry name" value="RBFA"/>
    <property type="match status" value="1"/>
</dbReference>
<dbReference type="InterPro" id="IPR020053">
    <property type="entry name" value="Ribosome-bd_factorA_CS"/>
</dbReference>
<sequence length="126" mass="14117">MPSQRQLRVGELIRHVVAEILARGEIADPEIEAMMITVPEVRMSPDLKHATVFVTLTAGGDASNAVKALGRHAKWLRGQVAHKVNLKFAPDLRFKYDTRFDETDRIDALLRSPDVARDLKADDDET</sequence>
<comment type="subunit">
    <text evidence="2">Monomer. Binds 30S ribosomal subunits, but not 50S ribosomal subunits or 70S ribosomes.</text>
</comment>
<dbReference type="HAMAP" id="MF_00003">
    <property type="entry name" value="RbfA"/>
    <property type="match status" value="1"/>
</dbReference>
<dbReference type="GO" id="GO:0043024">
    <property type="term" value="F:ribosomal small subunit binding"/>
    <property type="evidence" value="ECO:0007669"/>
    <property type="project" value="TreeGrafter"/>
</dbReference>
<evidence type="ECO:0000256" key="1">
    <source>
        <dbReference type="ARBA" id="ARBA00022517"/>
    </source>
</evidence>
<evidence type="ECO:0000313" key="3">
    <source>
        <dbReference type="EMBL" id="SON58215.1"/>
    </source>
</evidence>
<dbReference type="PANTHER" id="PTHR33515:SF1">
    <property type="entry name" value="RIBOSOME-BINDING FACTOR A, CHLOROPLASTIC-RELATED"/>
    <property type="match status" value="1"/>
</dbReference>
<comment type="function">
    <text evidence="2">One of several proteins that assist in the late maturation steps of the functional core of the 30S ribosomal subunit. Associates with free 30S ribosomal subunits (but not with 30S subunits that are part of 70S ribosomes or polysomes). Required for efficient processing of 16S rRNA. May interact with the 5'-terminal helix region of 16S rRNA.</text>
</comment>
<protein>
    <recommendedName>
        <fullName evidence="2">Ribosome-binding factor A</fullName>
    </recommendedName>
</protein>
<proteinExistence type="inferred from homology"/>
<dbReference type="EMBL" id="LT960614">
    <property type="protein sequence ID" value="SON58215.1"/>
    <property type="molecule type" value="Genomic_DNA"/>
</dbReference>
<keyword evidence="1 2" id="KW-0690">Ribosome biogenesis</keyword>
<dbReference type="NCBIfam" id="NF001802">
    <property type="entry name" value="PRK00521.2-5"/>
    <property type="match status" value="1"/>
</dbReference>
<dbReference type="PANTHER" id="PTHR33515">
    <property type="entry name" value="RIBOSOME-BINDING FACTOR A, CHLOROPLASTIC-RELATED"/>
    <property type="match status" value="1"/>
</dbReference>
<comment type="subcellular location">
    <subcellularLocation>
        <location evidence="2">Cytoplasm</location>
    </subcellularLocation>
</comment>
<dbReference type="InterPro" id="IPR000238">
    <property type="entry name" value="RbfA"/>
</dbReference>
<dbReference type="InterPro" id="IPR015946">
    <property type="entry name" value="KH_dom-like_a/b"/>
</dbReference>
<dbReference type="GO" id="GO:0005829">
    <property type="term" value="C:cytosol"/>
    <property type="evidence" value="ECO:0007669"/>
    <property type="project" value="TreeGrafter"/>
</dbReference>
<keyword evidence="2" id="KW-0963">Cytoplasm</keyword>
<dbReference type="Proteomes" id="UP000223606">
    <property type="component" value="Chromosome 1"/>
</dbReference>
<dbReference type="SUPFAM" id="SSF89919">
    <property type="entry name" value="Ribosome-binding factor A, RbfA"/>
    <property type="match status" value="1"/>
</dbReference>
<evidence type="ECO:0000313" key="4">
    <source>
        <dbReference type="Proteomes" id="UP000223606"/>
    </source>
</evidence>
<reference evidence="4" key="1">
    <citation type="submission" date="2017-09" db="EMBL/GenBank/DDBJ databases">
        <title>Genome sequence of Nannocystis excedens DSM 71.</title>
        <authorList>
            <person name="Blom J."/>
        </authorList>
    </citation>
    <scope>NUCLEOTIDE SEQUENCE [LARGE SCALE GENOMIC DNA]</scope>
    <source>
        <strain evidence="4">type strain: E19</strain>
    </source>
</reference>
<gene>
    <name evidence="2 3" type="primary">rbfA</name>
    <name evidence="3" type="ORF">HDIA_4674</name>
</gene>
<accession>A0A2C9DEC0</accession>
<name>A0A2C9DEC0_9HYPH</name>
<evidence type="ECO:0000256" key="2">
    <source>
        <dbReference type="HAMAP-Rule" id="MF_00003"/>
    </source>
</evidence>
<dbReference type="AlphaFoldDB" id="A0A2C9DEC0"/>
<dbReference type="Gene3D" id="3.30.300.20">
    <property type="match status" value="1"/>
</dbReference>
<organism evidence="3 4">
    <name type="scientific">Hartmannibacter diazotrophicus</name>
    <dbReference type="NCBI Taxonomy" id="1482074"/>
    <lineage>
        <taxon>Bacteria</taxon>
        <taxon>Pseudomonadati</taxon>
        <taxon>Pseudomonadota</taxon>
        <taxon>Alphaproteobacteria</taxon>
        <taxon>Hyphomicrobiales</taxon>
        <taxon>Pleomorphomonadaceae</taxon>
        <taxon>Hartmannibacter</taxon>
    </lineage>
</organism>
<dbReference type="PROSITE" id="PS01319">
    <property type="entry name" value="RBFA"/>
    <property type="match status" value="1"/>
</dbReference>
<dbReference type="NCBIfam" id="TIGR00082">
    <property type="entry name" value="rbfA"/>
    <property type="match status" value="1"/>
</dbReference>
<keyword evidence="4" id="KW-1185">Reference proteome</keyword>
<dbReference type="KEGG" id="hdi:HDIA_4674"/>